<dbReference type="OrthoDB" id="1594986at2759"/>
<evidence type="ECO:0000313" key="3">
    <source>
        <dbReference type="Proteomes" id="UP000092321"/>
    </source>
</evidence>
<feature type="non-terminal residue" evidence="2">
    <location>
        <position position="72"/>
    </location>
</feature>
<dbReference type="AlphaFoldDB" id="A0A1B7T9E4"/>
<dbReference type="Pfam" id="PF00564">
    <property type="entry name" value="PB1"/>
    <property type="match status" value="1"/>
</dbReference>
<comment type="caution">
    <text evidence="2">The sequence shown here is derived from an EMBL/GenBank/DDBJ whole genome shotgun (WGS) entry which is preliminary data.</text>
</comment>
<dbReference type="GO" id="GO:0031106">
    <property type="term" value="P:septin ring organization"/>
    <property type="evidence" value="ECO:0007669"/>
    <property type="project" value="TreeGrafter"/>
</dbReference>
<dbReference type="EMBL" id="LXPE01000140">
    <property type="protein sequence ID" value="OBA25333.1"/>
    <property type="molecule type" value="Genomic_DNA"/>
</dbReference>
<organism evidence="2 3">
    <name type="scientific">Hanseniaspora valbyensis NRRL Y-1626</name>
    <dbReference type="NCBI Taxonomy" id="766949"/>
    <lineage>
        <taxon>Eukaryota</taxon>
        <taxon>Fungi</taxon>
        <taxon>Dikarya</taxon>
        <taxon>Ascomycota</taxon>
        <taxon>Saccharomycotina</taxon>
        <taxon>Saccharomycetes</taxon>
        <taxon>Saccharomycodales</taxon>
        <taxon>Saccharomycodaceae</taxon>
        <taxon>Hanseniaspora</taxon>
    </lineage>
</organism>
<dbReference type="Gene3D" id="3.10.20.90">
    <property type="entry name" value="Phosphatidylinositol 3-kinase Catalytic Subunit, Chain A, domain 1"/>
    <property type="match status" value="1"/>
</dbReference>
<dbReference type="InterPro" id="IPR053026">
    <property type="entry name" value="CDC42_GEF"/>
</dbReference>
<name>A0A1B7T9E4_9ASCO</name>
<proteinExistence type="predicted"/>
<feature type="non-terminal residue" evidence="2">
    <location>
        <position position="1"/>
    </location>
</feature>
<accession>A0A1B7T9E4</accession>
<dbReference type="InterPro" id="IPR053793">
    <property type="entry name" value="PB1-like"/>
</dbReference>
<dbReference type="PANTHER" id="PTHR47339:SF1">
    <property type="entry name" value="CELL DIVISION CONTROL PROTEIN 24"/>
    <property type="match status" value="1"/>
</dbReference>
<dbReference type="GO" id="GO:0005737">
    <property type="term" value="C:cytoplasm"/>
    <property type="evidence" value="ECO:0007669"/>
    <property type="project" value="TreeGrafter"/>
</dbReference>
<dbReference type="PROSITE" id="PS51745">
    <property type="entry name" value="PB1"/>
    <property type="match status" value="1"/>
</dbReference>
<sequence length="72" mass="8621">DFHSILIPTDINFQQFYKYVTKKLNLDSNSSGNKIKLKYQDEDMDYVMLDGEDDWMIVREWLEEGNQKILTV</sequence>
<dbReference type="GO" id="GO:0005634">
    <property type="term" value="C:nucleus"/>
    <property type="evidence" value="ECO:0007669"/>
    <property type="project" value="TreeGrafter"/>
</dbReference>
<feature type="domain" description="PB1" evidence="1">
    <location>
        <begin position="1"/>
        <end position="72"/>
    </location>
</feature>
<dbReference type="PANTHER" id="PTHR47339">
    <property type="entry name" value="CELL DIVISION CONTROL PROTEIN 24"/>
    <property type="match status" value="1"/>
</dbReference>
<protein>
    <recommendedName>
        <fullName evidence="1">PB1 domain-containing protein</fullName>
    </recommendedName>
</protein>
<evidence type="ECO:0000259" key="1">
    <source>
        <dbReference type="PROSITE" id="PS51745"/>
    </source>
</evidence>
<dbReference type="GO" id="GO:0043332">
    <property type="term" value="C:mating projection tip"/>
    <property type="evidence" value="ECO:0007669"/>
    <property type="project" value="TreeGrafter"/>
</dbReference>
<dbReference type="InterPro" id="IPR000270">
    <property type="entry name" value="PB1_dom"/>
</dbReference>
<keyword evidence="3" id="KW-1185">Reference proteome</keyword>
<dbReference type="GO" id="GO:0000935">
    <property type="term" value="C:division septum"/>
    <property type="evidence" value="ECO:0007669"/>
    <property type="project" value="TreeGrafter"/>
</dbReference>
<dbReference type="Proteomes" id="UP000092321">
    <property type="component" value="Unassembled WGS sequence"/>
</dbReference>
<dbReference type="SUPFAM" id="SSF54277">
    <property type="entry name" value="CAD &amp; PB1 domains"/>
    <property type="match status" value="1"/>
</dbReference>
<reference evidence="3" key="1">
    <citation type="journal article" date="2016" name="Proc. Natl. Acad. Sci. U.S.A.">
        <title>Comparative genomics of biotechnologically important yeasts.</title>
        <authorList>
            <person name="Riley R."/>
            <person name="Haridas S."/>
            <person name="Wolfe K.H."/>
            <person name="Lopes M.R."/>
            <person name="Hittinger C.T."/>
            <person name="Goeker M."/>
            <person name="Salamov A.A."/>
            <person name="Wisecaver J.H."/>
            <person name="Long T.M."/>
            <person name="Calvey C.H."/>
            <person name="Aerts A.L."/>
            <person name="Barry K.W."/>
            <person name="Choi C."/>
            <person name="Clum A."/>
            <person name="Coughlan A.Y."/>
            <person name="Deshpande S."/>
            <person name="Douglass A.P."/>
            <person name="Hanson S.J."/>
            <person name="Klenk H.-P."/>
            <person name="LaButti K.M."/>
            <person name="Lapidus A."/>
            <person name="Lindquist E.A."/>
            <person name="Lipzen A.M."/>
            <person name="Meier-Kolthoff J.P."/>
            <person name="Ohm R.A."/>
            <person name="Otillar R.P."/>
            <person name="Pangilinan J.L."/>
            <person name="Peng Y."/>
            <person name="Rokas A."/>
            <person name="Rosa C.A."/>
            <person name="Scheuner C."/>
            <person name="Sibirny A.A."/>
            <person name="Slot J.C."/>
            <person name="Stielow J.B."/>
            <person name="Sun H."/>
            <person name="Kurtzman C.P."/>
            <person name="Blackwell M."/>
            <person name="Grigoriev I.V."/>
            <person name="Jeffries T.W."/>
        </authorList>
    </citation>
    <scope>NUCLEOTIDE SEQUENCE [LARGE SCALE GENOMIC DNA]</scope>
    <source>
        <strain evidence="3">NRRL Y-1626</strain>
    </source>
</reference>
<dbReference type="GO" id="GO:0030010">
    <property type="term" value="P:establishment of cell polarity"/>
    <property type="evidence" value="ECO:0007669"/>
    <property type="project" value="TreeGrafter"/>
</dbReference>
<gene>
    <name evidence="2" type="ORF">HANVADRAFT_11882</name>
</gene>
<evidence type="ECO:0000313" key="2">
    <source>
        <dbReference type="EMBL" id="OBA25333.1"/>
    </source>
</evidence>